<dbReference type="EMBL" id="SJPF01000002">
    <property type="protein sequence ID" value="TWT34437.1"/>
    <property type="molecule type" value="Genomic_DNA"/>
</dbReference>
<evidence type="ECO:0008006" key="6">
    <source>
        <dbReference type="Google" id="ProtNLM"/>
    </source>
</evidence>
<feature type="domain" description="D-glutamate N-acetyltransferase-like N-terminal" evidence="3">
    <location>
        <begin position="68"/>
        <end position="154"/>
    </location>
</feature>
<dbReference type="Gene3D" id="3.40.50.720">
    <property type="entry name" value="NAD(P)-binding Rossmann-like Domain"/>
    <property type="match status" value="1"/>
</dbReference>
<dbReference type="PANTHER" id="PTHR40690">
    <property type="entry name" value="GLL3100 PROTEIN"/>
    <property type="match status" value="1"/>
</dbReference>
<dbReference type="RefSeq" id="WP_146430692.1">
    <property type="nucleotide sequence ID" value="NZ_SJPF01000002.1"/>
</dbReference>
<dbReference type="PIRSF" id="PIRSF026760">
    <property type="entry name" value="UCP026760"/>
    <property type="match status" value="1"/>
</dbReference>
<evidence type="ECO:0000313" key="4">
    <source>
        <dbReference type="EMBL" id="TWT34437.1"/>
    </source>
</evidence>
<evidence type="ECO:0000256" key="1">
    <source>
        <dbReference type="SAM" id="MobiDB-lite"/>
    </source>
</evidence>
<dbReference type="Gene3D" id="3.40.50.300">
    <property type="entry name" value="P-loop containing nucleotide triphosphate hydrolases"/>
    <property type="match status" value="1"/>
</dbReference>
<dbReference type="OrthoDB" id="9778498at2"/>
<organism evidence="4 5">
    <name type="scientific">Blastopirellula retiformator</name>
    <dbReference type="NCBI Taxonomy" id="2527970"/>
    <lineage>
        <taxon>Bacteria</taxon>
        <taxon>Pseudomonadati</taxon>
        <taxon>Planctomycetota</taxon>
        <taxon>Planctomycetia</taxon>
        <taxon>Pirellulales</taxon>
        <taxon>Pirellulaceae</taxon>
        <taxon>Blastopirellula</taxon>
    </lineage>
</organism>
<comment type="caution">
    <text evidence="4">The sequence shown here is derived from an EMBL/GenBank/DDBJ whole genome shotgun (WGS) entry which is preliminary data.</text>
</comment>
<dbReference type="Pfam" id="PF07755">
    <property type="entry name" value="DUF1611"/>
    <property type="match status" value="1"/>
</dbReference>
<dbReference type="InterPro" id="IPR027417">
    <property type="entry name" value="P-loop_NTPase"/>
</dbReference>
<protein>
    <recommendedName>
        <fullName evidence="6">DUF1611 domain-containing protein</fullName>
    </recommendedName>
</protein>
<sequence length="370" mass="39374">MTIKSLSLKRKKTAPHGLSEPTDLSAYRRIVVLTEGHTNPQKAKTAIGLLRFRGGDVVALLDSQTTHQSAAVALAHDVDVPIVTSLADVSQPDALFVGISPAGGRLPPAMQGAIYQAAQQGLDVVSGLHDFLVDDPALVDIASRTGARLIDVRRNGFRETAKHASFREGCLRVLTVGHDCSVGKMFAALEVERELLRRGADAKFLATGQTGIMIAGNGVPIDCVVSDFINGAVENWTLANQQHDYLLIEGQGSVTHPAYSAVTVGLLHGCAPDGLIFCYEAGRTTTKGLDHVPLKPLTDLRNLYEALAQARNECEVIGVAINGRRLGPDEAAQEQQRVSAELGLPACDVYRDGPGVLANAVVALREQVVD</sequence>
<dbReference type="AlphaFoldDB" id="A0A5C5V996"/>
<dbReference type="SUPFAM" id="SSF52540">
    <property type="entry name" value="P-loop containing nucleoside triphosphate hydrolases"/>
    <property type="match status" value="1"/>
</dbReference>
<dbReference type="Pfam" id="PF17396">
    <property type="entry name" value="DUF1611_N"/>
    <property type="match status" value="1"/>
</dbReference>
<dbReference type="InterPro" id="IPR035086">
    <property type="entry name" value="DgcN-like_C"/>
</dbReference>
<dbReference type="InterPro" id="IPR011669">
    <property type="entry name" value="DgcN-like"/>
</dbReference>
<name>A0A5C5V996_9BACT</name>
<accession>A0A5C5V996</accession>
<feature type="region of interest" description="Disordered" evidence="1">
    <location>
        <begin position="1"/>
        <end position="20"/>
    </location>
</feature>
<dbReference type="InterPro" id="IPR035402">
    <property type="entry name" value="DgcN-like_N"/>
</dbReference>
<reference evidence="4 5" key="1">
    <citation type="submission" date="2019-02" db="EMBL/GenBank/DDBJ databases">
        <title>Deep-cultivation of Planctomycetes and their phenomic and genomic characterization uncovers novel biology.</title>
        <authorList>
            <person name="Wiegand S."/>
            <person name="Jogler M."/>
            <person name="Boedeker C."/>
            <person name="Pinto D."/>
            <person name="Vollmers J."/>
            <person name="Rivas-Marin E."/>
            <person name="Kohn T."/>
            <person name="Peeters S.H."/>
            <person name="Heuer A."/>
            <person name="Rast P."/>
            <person name="Oberbeckmann S."/>
            <person name="Bunk B."/>
            <person name="Jeske O."/>
            <person name="Meyerdierks A."/>
            <person name="Storesund J.E."/>
            <person name="Kallscheuer N."/>
            <person name="Luecker S."/>
            <person name="Lage O.M."/>
            <person name="Pohl T."/>
            <person name="Merkel B.J."/>
            <person name="Hornburger P."/>
            <person name="Mueller R.-W."/>
            <person name="Bruemmer F."/>
            <person name="Labrenz M."/>
            <person name="Spormann A.M."/>
            <person name="Op Den Camp H."/>
            <person name="Overmann J."/>
            <person name="Amann R."/>
            <person name="Jetten M.S.M."/>
            <person name="Mascher T."/>
            <person name="Medema M.H."/>
            <person name="Devos D.P."/>
            <person name="Kaster A.-K."/>
            <person name="Ovreas L."/>
            <person name="Rohde M."/>
            <person name="Galperin M.Y."/>
            <person name="Jogler C."/>
        </authorList>
    </citation>
    <scope>NUCLEOTIDE SEQUENCE [LARGE SCALE GENOMIC DNA]</scope>
    <source>
        <strain evidence="4 5">Enr8</strain>
    </source>
</reference>
<dbReference type="Proteomes" id="UP000318878">
    <property type="component" value="Unassembled WGS sequence"/>
</dbReference>
<dbReference type="PANTHER" id="PTHR40690:SF1">
    <property type="entry name" value="DUF1611 DOMAIN-CONTAINING PROTEIN"/>
    <property type="match status" value="1"/>
</dbReference>
<feature type="domain" description="D-glutamate N-acetyltransferase-like C-terminal" evidence="2">
    <location>
        <begin position="168"/>
        <end position="357"/>
    </location>
</feature>
<evidence type="ECO:0000259" key="2">
    <source>
        <dbReference type="Pfam" id="PF07755"/>
    </source>
</evidence>
<evidence type="ECO:0000259" key="3">
    <source>
        <dbReference type="Pfam" id="PF17396"/>
    </source>
</evidence>
<evidence type="ECO:0000313" key="5">
    <source>
        <dbReference type="Proteomes" id="UP000318878"/>
    </source>
</evidence>
<keyword evidence="5" id="KW-1185">Reference proteome</keyword>
<proteinExistence type="predicted"/>
<gene>
    <name evidence="4" type="ORF">Enr8_18450</name>
</gene>